<proteinExistence type="inferred from homology"/>
<accession>A0A849VN51</accession>
<gene>
    <name evidence="6" type="ORF">HQ945_08620</name>
</gene>
<dbReference type="InterPro" id="IPR011010">
    <property type="entry name" value="DNA_brk_join_enz"/>
</dbReference>
<dbReference type="EMBL" id="JABUMX010000002">
    <property type="protein sequence ID" value="NTS31318.1"/>
    <property type="molecule type" value="Genomic_DNA"/>
</dbReference>
<feature type="domain" description="Tyr recombinase" evidence="5">
    <location>
        <begin position="179"/>
        <end position="361"/>
    </location>
</feature>
<comment type="similarity">
    <text evidence="1">Belongs to the 'phage' integrase family.</text>
</comment>
<dbReference type="Gene3D" id="1.10.443.10">
    <property type="entry name" value="Intergrase catalytic core"/>
    <property type="match status" value="1"/>
</dbReference>
<protein>
    <submittedName>
        <fullName evidence="6">Site-specific integrase</fullName>
    </submittedName>
</protein>
<evidence type="ECO:0000256" key="2">
    <source>
        <dbReference type="ARBA" id="ARBA00022908"/>
    </source>
</evidence>
<dbReference type="AlphaFoldDB" id="A0A849VN51"/>
<keyword evidence="3" id="KW-0238">DNA-binding</keyword>
<dbReference type="GO" id="GO:0006310">
    <property type="term" value="P:DNA recombination"/>
    <property type="evidence" value="ECO:0007669"/>
    <property type="project" value="UniProtKB-KW"/>
</dbReference>
<dbReference type="CDD" id="cd00397">
    <property type="entry name" value="DNA_BRE_C"/>
    <property type="match status" value="1"/>
</dbReference>
<dbReference type="Pfam" id="PF00589">
    <property type="entry name" value="Phage_integrase"/>
    <property type="match status" value="1"/>
</dbReference>
<keyword evidence="7" id="KW-1185">Reference proteome</keyword>
<dbReference type="PANTHER" id="PTHR30349:SF41">
    <property type="entry name" value="INTEGRASE_RECOMBINASE PROTEIN MJ0367-RELATED"/>
    <property type="match status" value="1"/>
</dbReference>
<dbReference type="PROSITE" id="PS51898">
    <property type="entry name" value="TYR_RECOMBINASE"/>
    <property type="match status" value="1"/>
</dbReference>
<dbReference type="RefSeq" id="WP_174207971.1">
    <property type="nucleotide sequence ID" value="NZ_JABUMX010000002.1"/>
</dbReference>
<evidence type="ECO:0000259" key="5">
    <source>
        <dbReference type="PROSITE" id="PS51898"/>
    </source>
</evidence>
<keyword evidence="2" id="KW-0229">DNA integration</keyword>
<keyword evidence="4" id="KW-0233">DNA recombination</keyword>
<dbReference type="SUPFAM" id="SSF56349">
    <property type="entry name" value="DNA breaking-rejoining enzymes"/>
    <property type="match status" value="1"/>
</dbReference>
<dbReference type="GO" id="GO:0015074">
    <property type="term" value="P:DNA integration"/>
    <property type="evidence" value="ECO:0007669"/>
    <property type="project" value="UniProtKB-KW"/>
</dbReference>
<evidence type="ECO:0000313" key="6">
    <source>
        <dbReference type="EMBL" id="NTS31318.1"/>
    </source>
</evidence>
<sequence length="392" mass="44111">MSDVAAIDLPYIETNRSRHGKERFYFRVDKKRIARLPDNPHSEEFATKYWEARNAYEASGAAPTKDSTTLPLVAQAGTFQFLCANYLASQSFRKLDSTTQAKRRSIIDSMLSEPLSAKDRRLFAHLPLAALDVANLEVLRDRKRDTPFAADERLKILRQIFEAGKAAKPSPLVRQNTAKLVEPFRVKTDGHETMRNEDIAKYIEHHGQQSKAVLGLAILMYTGMRVSDLATIGPQHRRGDTLIFRVFKNRNKSPTTLEIPIHPILDAVMALHPQKRMTYMVTEYGKPFTIKGLGNRVSDWFTQAGLPHLTAHSVRKGLATNMAENEATDLMLEGMFGWKDAKTSKIYTRNAQRARLARQAVSKIDWGEMGNIVPHPEGGVVSQSATPEKKIS</sequence>
<dbReference type="InterPro" id="IPR013762">
    <property type="entry name" value="Integrase-like_cat_sf"/>
</dbReference>
<evidence type="ECO:0000313" key="7">
    <source>
        <dbReference type="Proteomes" id="UP000550508"/>
    </source>
</evidence>
<dbReference type="PANTHER" id="PTHR30349">
    <property type="entry name" value="PHAGE INTEGRASE-RELATED"/>
    <property type="match status" value="1"/>
</dbReference>
<evidence type="ECO:0000256" key="1">
    <source>
        <dbReference type="ARBA" id="ARBA00008857"/>
    </source>
</evidence>
<evidence type="ECO:0000256" key="3">
    <source>
        <dbReference type="ARBA" id="ARBA00023125"/>
    </source>
</evidence>
<evidence type="ECO:0000256" key="4">
    <source>
        <dbReference type="ARBA" id="ARBA00023172"/>
    </source>
</evidence>
<reference evidence="6 7" key="1">
    <citation type="submission" date="2020-05" db="EMBL/GenBank/DDBJ databases">
        <authorList>
            <person name="Kim M.K."/>
        </authorList>
    </citation>
    <scope>NUCLEOTIDE SEQUENCE [LARGE SCALE GENOMIC DNA]</scope>
    <source>
        <strain evidence="6 7">BT25</strain>
    </source>
</reference>
<dbReference type="InterPro" id="IPR002104">
    <property type="entry name" value="Integrase_catalytic"/>
</dbReference>
<organism evidence="6 7">
    <name type="scientific">Phyllobacterium pellucidum</name>
    <dbReference type="NCBI Taxonomy" id="2740464"/>
    <lineage>
        <taxon>Bacteria</taxon>
        <taxon>Pseudomonadati</taxon>
        <taxon>Pseudomonadota</taxon>
        <taxon>Alphaproteobacteria</taxon>
        <taxon>Hyphomicrobiales</taxon>
        <taxon>Phyllobacteriaceae</taxon>
        <taxon>Phyllobacterium</taxon>
    </lineage>
</organism>
<name>A0A849VN51_9HYPH</name>
<dbReference type="Proteomes" id="UP000550508">
    <property type="component" value="Unassembled WGS sequence"/>
</dbReference>
<comment type="caution">
    <text evidence="6">The sequence shown here is derived from an EMBL/GenBank/DDBJ whole genome shotgun (WGS) entry which is preliminary data.</text>
</comment>
<dbReference type="InterPro" id="IPR050090">
    <property type="entry name" value="Tyrosine_recombinase_XerCD"/>
</dbReference>
<dbReference type="GO" id="GO:0003677">
    <property type="term" value="F:DNA binding"/>
    <property type="evidence" value="ECO:0007669"/>
    <property type="project" value="UniProtKB-KW"/>
</dbReference>